<evidence type="ECO:0000313" key="4">
    <source>
        <dbReference type="Proteomes" id="UP000033121"/>
    </source>
</evidence>
<gene>
    <name evidence="3" type="ORF">FPE01S_04_00690</name>
</gene>
<dbReference type="AlphaFoldDB" id="A0A0E9N547"/>
<evidence type="ECO:0000259" key="2">
    <source>
        <dbReference type="Pfam" id="PF13372"/>
    </source>
</evidence>
<feature type="signal peptide" evidence="1">
    <location>
        <begin position="1"/>
        <end position="24"/>
    </location>
</feature>
<dbReference type="Proteomes" id="UP000033121">
    <property type="component" value="Unassembled WGS sequence"/>
</dbReference>
<name>A0A0E9N547_9BACT</name>
<accession>A0A0E9N547</accession>
<dbReference type="InterPro" id="IPR025388">
    <property type="entry name" value="Alginate_export_dom"/>
</dbReference>
<proteinExistence type="predicted"/>
<reference evidence="3 4" key="1">
    <citation type="submission" date="2015-04" db="EMBL/GenBank/DDBJ databases">
        <title>Whole genome shotgun sequence of Flavihumibacter petaseus NBRC 106054.</title>
        <authorList>
            <person name="Miyazawa S."/>
            <person name="Hosoyama A."/>
            <person name="Hashimoto M."/>
            <person name="Noguchi M."/>
            <person name="Tsuchikane K."/>
            <person name="Ohji S."/>
            <person name="Yamazoe A."/>
            <person name="Ichikawa N."/>
            <person name="Kimura A."/>
            <person name="Fujita N."/>
        </authorList>
    </citation>
    <scope>NUCLEOTIDE SEQUENCE [LARGE SCALE GENOMIC DNA]</scope>
    <source>
        <strain evidence="3 4">NBRC 106054</strain>
    </source>
</reference>
<comment type="caution">
    <text evidence="3">The sequence shown here is derived from an EMBL/GenBank/DDBJ whole genome shotgun (WGS) entry which is preliminary data.</text>
</comment>
<dbReference type="EMBL" id="BBWV01000004">
    <property type="protein sequence ID" value="GAO44826.1"/>
    <property type="molecule type" value="Genomic_DNA"/>
</dbReference>
<keyword evidence="1" id="KW-0732">Signal</keyword>
<evidence type="ECO:0000256" key="1">
    <source>
        <dbReference type="SAM" id="SignalP"/>
    </source>
</evidence>
<feature type="chain" id="PRO_5002430266" description="Alginate export domain-containing protein" evidence="1">
    <location>
        <begin position="25"/>
        <end position="512"/>
    </location>
</feature>
<dbReference type="Pfam" id="PF13372">
    <property type="entry name" value="Alginate_exp"/>
    <property type="match status" value="1"/>
</dbReference>
<dbReference type="OrthoDB" id="1070463at2"/>
<protein>
    <recommendedName>
        <fullName evidence="2">Alginate export domain-containing protein</fullName>
    </recommendedName>
</protein>
<feature type="domain" description="Alginate export" evidence="2">
    <location>
        <begin position="26"/>
        <end position="171"/>
    </location>
</feature>
<keyword evidence="4" id="KW-1185">Reference proteome</keyword>
<organism evidence="3 4">
    <name type="scientific">Flavihumibacter petaseus NBRC 106054</name>
    <dbReference type="NCBI Taxonomy" id="1220578"/>
    <lineage>
        <taxon>Bacteria</taxon>
        <taxon>Pseudomonadati</taxon>
        <taxon>Bacteroidota</taxon>
        <taxon>Chitinophagia</taxon>
        <taxon>Chitinophagales</taxon>
        <taxon>Chitinophagaceae</taxon>
        <taxon>Flavihumibacter</taxon>
    </lineage>
</organism>
<dbReference type="RefSeq" id="WP_046370831.1">
    <property type="nucleotide sequence ID" value="NZ_BBWV01000004.1"/>
</dbReference>
<sequence length="512" mass="56860">MGKQLKRIPVLALLLLGIASRVHAQLSLQAQIRPRAELRGGVGTLQPKEANPAAFISQRSRLGINYQHPRLQLQFSLQDVRIWGQDASSVSNADGNRLSMHEAWAEWIIANKKDSSWSHGVLDYLSIRIGRQELVYDDQRLIGNLDWLQQARRHDAALIRMMQSGWQVDLALAFNQNTDAFTYNGTTYTPANVLPYVKDSKGNLAPTPSGFIPAVASNGNSAKNGTPALQNPPSTNAATQNYKAFQFLYAAKTWKQHRVAALLFADQFGRYTQDSVRNVAGTDTGYIYGKRFNTAGVVTRVTSGLQWNAALDPGKKCLLQAGAWSQWGKDRDGNNLLAWMGSINLTFKQTNWQYTAGFDLLSGNDALNPGSVNHRFDPLYGTPHKFWGQMDYFYAGTGAPAGGLKNPYLKVKYTGKSQRFNAGLDYHYFLLANDQQDAAGKAISRYLGSEFDLLMQYQPASWATLEYGAGFMAGTTSLAYAKNLNPDAVRHNGWWTYLSLNIRPSILINTKN</sequence>
<dbReference type="STRING" id="1220578.FPE01S_04_00690"/>
<evidence type="ECO:0000313" key="3">
    <source>
        <dbReference type="EMBL" id="GAO44826.1"/>
    </source>
</evidence>